<name>A0A7Y6DZ03_9CELL</name>
<organism evidence="2 3">
    <name type="scientific">Cellulomonas humilata</name>
    <dbReference type="NCBI Taxonomy" id="144055"/>
    <lineage>
        <taxon>Bacteria</taxon>
        <taxon>Bacillati</taxon>
        <taxon>Actinomycetota</taxon>
        <taxon>Actinomycetes</taxon>
        <taxon>Micrococcales</taxon>
        <taxon>Cellulomonadaceae</taxon>
        <taxon>Cellulomonas</taxon>
    </lineage>
</organism>
<dbReference type="RefSeq" id="WP_175348536.1">
    <property type="nucleotide sequence ID" value="NZ_JABMCI010000068.1"/>
</dbReference>
<dbReference type="AlphaFoldDB" id="A0A7Y6DZ03"/>
<comment type="caution">
    <text evidence="2">The sequence shown here is derived from an EMBL/GenBank/DDBJ whole genome shotgun (WGS) entry which is preliminary data.</text>
</comment>
<dbReference type="EMBL" id="JABMCI010000068">
    <property type="protein sequence ID" value="NUU18607.1"/>
    <property type="molecule type" value="Genomic_DNA"/>
</dbReference>
<feature type="transmembrane region" description="Helical" evidence="1">
    <location>
        <begin position="128"/>
        <end position="147"/>
    </location>
</feature>
<keyword evidence="1" id="KW-1133">Transmembrane helix</keyword>
<feature type="transmembrane region" description="Helical" evidence="1">
    <location>
        <begin position="36"/>
        <end position="56"/>
    </location>
</feature>
<keyword evidence="1" id="KW-0812">Transmembrane</keyword>
<evidence type="ECO:0000313" key="3">
    <source>
        <dbReference type="Proteomes" id="UP000565724"/>
    </source>
</evidence>
<sequence length="187" mass="19010">MESNPTHPDPDDARATLAMADEARGRLTAGLRLPPGFLVVFAAAVAVQLGTAAYGIAAQTVAGLAVVLAGLAVFLGGSALLLHRFSQVNGVRVDGLVSQIVLAAGASASLVYLGALAAGIWAAFASRWWLVVLAAVVGGVGCALGTRHWWRTYQHEPAAHARGASPRVLALLAVVACVGFAVLLVVG</sequence>
<reference evidence="2 3" key="1">
    <citation type="submission" date="2020-05" db="EMBL/GenBank/DDBJ databases">
        <title>Genome Sequencing of Type Strains.</title>
        <authorList>
            <person name="Lemaire J.F."/>
            <person name="Inderbitzin P."/>
            <person name="Gregorio O.A."/>
            <person name="Collins S.B."/>
            <person name="Wespe N."/>
            <person name="Knight-Connoni V."/>
        </authorList>
    </citation>
    <scope>NUCLEOTIDE SEQUENCE [LARGE SCALE GENOMIC DNA]</scope>
    <source>
        <strain evidence="2 3">ATCC 25174</strain>
    </source>
</reference>
<proteinExistence type="predicted"/>
<feature type="transmembrane region" description="Helical" evidence="1">
    <location>
        <begin position="62"/>
        <end position="83"/>
    </location>
</feature>
<keyword evidence="3" id="KW-1185">Reference proteome</keyword>
<dbReference type="Proteomes" id="UP000565724">
    <property type="component" value="Unassembled WGS sequence"/>
</dbReference>
<gene>
    <name evidence="2" type="ORF">HP550_15225</name>
</gene>
<feature type="transmembrane region" description="Helical" evidence="1">
    <location>
        <begin position="95"/>
        <end position="122"/>
    </location>
</feature>
<evidence type="ECO:0000313" key="2">
    <source>
        <dbReference type="EMBL" id="NUU18607.1"/>
    </source>
</evidence>
<feature type="transmembrane region" description="Helical" evidence="1">
    <location>
        <begin position="168"/>
        <end position="186"/>
    </location>
</feature>
<protein>
    <submittedName>
        <fullName evidence="2">Uncharacterized protein</fullName>
    </submittedName>
</protein>
<evidence type="ECO:0000256" key="1">
    <source>
        <dbReference type="SAM" id="Phobius"/>
    </source>
</evidence>
<keyword evidence="1" id="KW-0472">Membrane</keyword>
<accession>A0A7Y6DZ03</accession>